<gene>
    <name evidence="1" type="ORF">MCOR_31958</name>
</gene>
<dbReference type="Proteomes" id="UP000507470">
    <property type="component" value="Unassembled WGS sequence"/>
</dbReference>
<sequence length="233" mass="26695">MSLSVEGNIKAFILRLTRYRVGCFLKSLRKFTADVKRNPDHKIYDESYTKLFIAFSEMCCLHACFPLGKGDQTDWKNLRENKSVTSRPDIRLMKSGLDITRKEEFDSPLVVAVVQMKIDSDVRGMNSLCDRLESTSCDSFNSATSAGSDAGSSQRPRIEEFLSRRVLGQHVILTLLEISRDHLQKLESATDILLDQRGTIYYSKPFDIMDCEDRSVLIDSLIRLNNIEYEIYK</sequence>
<organism evidence="1 2">
    <name type="scientific">Mytilus coruscus</name>
    <name type="common">Sea mussel</name>
    <dbReference type="NCBI Taxonomy" id="42192"/>
    <lineage>
        <taxon>Eukaryota</taxon>
        <taxon>Metazoa</taxon>
        <taxon>Spiralia</taxon>
        <taxon>Lophotrochozoa</taxon>
        <taxon>Mollusca</taxon>
        <taxon>Bivalvia</taxon>
        <taxon>Autobranchia</taxon>
        <taxon>Pteriomorphia</taxon>
        <taxon>Mytilida</taxon>
        <taxon>Mytiloidea</taxon>
        <taxon>Mytilidae</taxon>
        <taxon>Mytilinae</taxon>
        <taxon>Mytilus</taxon>
    </lineage>
</organism>
<dbReference type="EMBL" id="CACVKT020005686">
    <property type="protein sequence ID" value="CAC5397531.1"/>
    <property type="molecule type" value="Genomic_DNA"/>
</dbReference>
<proteinExistence type="predicted"/>
<evidence type="ECO:0000313" key="2">
    <source>
        <dbReference type="Proteomes" id="UP000507470"/>
    </source>
</evidence>
<accession>A0A6J8CNW1</accession>
<reference evidence="1 2" key="1">
    <citation type="submission" date="2020-06" db="EMBL/GenBank/DDBJ databases">
        <authorList>
            <person name="Li R."/>
            <person name="Bekaert M."/>
        </authorList>
    </citation>
    <scope>NUCLEOTIDE SEQUENCE [LARGE SCALE GENOMIC DNA]</scope>
    <source>
        <strain evidence="2">wild</strain>
    </source>
</reference>
<name>A0A6J8CNW1_MYTCO</name>
<keyword evidence="2" id="KW-1185">Reference proteome</keyword>
<evidence type="ECO:0000313" key="1">
    <source>
        <dbReference type="EMBL" id="CAC5397531.1"/>
    </source>
</evidence>
<dbReference type="AlphaFoldDB" id="A0A6J8CNW1"/>
<protein>
    <submittedName>
        <fullName evidence="1">Uncharacterized protein</fullName>
    </submittedName>
</protein>